<feature type="domain" description="Aminoacyl-transfer RNA synthetases class-II family profile" evidence="10">
    <location>
        <begin position="135"/>
        <end position="434"/>
    </location>
</feature>
<evidence type="ECO:0000256" key="3">
    <source>
        <dbReference type="ARBA" id="ARBA00022490"/>
    </source>
</evidence>
<comment type="subcellular location">
    <subcellularLocation>
        <location evidence="1 9">Cytoplasm</location>
    </subcellularLocation>
</comment>
<comment type="caution">
    <text evidence="11">The sequence shown here is derived from an EMBL/GenBank/DDBJ whole genome shotgun (WGS) entry which is preliminary data.</text>
</comment>
<dbReference type="Gene3D" id="2.40.50.140">
    <property type="entry name" value="Nucleic acid-binding proteins"/>
    <property type="match status" value="1"/>
</dbReference>
<dbReference type="PRINTS" id="PR01042">
    <property type="entry name" value="TRNASYNTHASP"/>
</dbReference>
<comment type="function">
    <text evidence="9">Catalyzes the attachment of L-aspartate to tRNA(Asp) in a two-step reaction: L-aspartate is first activated by ATP to form Asp-AMP and then transferred to the acceptor end of tRNA(Asp).</text>
</comment>
<keyword evidence="6 9" id="KW-0067">ATP-binding</keyword>
<protein>
    <recommendedName>
        <fullName evidence="9">Aspartate--tRNA ligase</fullName>
        <ecNumber evidence="9">6.1.1.12</ecNumber>
    </recommendedName>
    <alternativeName>
        <fullName evidence="9">Aspartyl-tRNA synthetase</fullName>
        <shortName evidence="9">AspRS</shortName>
    </alternativeName>
</protein>
<keyword evidence="5 9" id="KW-0547">Nucleotide-binding</keyword>
<dbReference type="FunFam" id="3.30.930.10:FF:000038">
    <property type="entry name" value="Aspartate--tRNA ligase"/>
    <property type="match status" value="1"/>
</dbReference>
<evidence type="ECO:0000256" key="9">
    <source>
        <dbReference type="HAMAP-Rule" id="MF_02075"/>
    </source>
</evidence>
<dbReference type="PROSITE" id="PS50862">
    <property type="entry name" value="AA_TRNA_LIGASE_II"/>
    <property type="match status" value="1"/>
</dbReference>
<dbReference type="GO" id="GO:0006422">
    <property type="term" value="P:aspartyl-tRNA aminoacylation"/>
    <property type="evidence" value="ECO:0007669"/>
    <property type="project" value="UniProtKB-UniRule"/>
</dbReference>
<evidence type="ECO:0000256" key="7">
    <source>
        <dbReference type="ARBA" id="ARBA00022917"/>
    </source>
</evidence>
<evidence type="ECO:0000256" key="5">
    <source>
        <dbReference type="ARBA" id="ARBA00022741"/>
    </source>
</evidence>
<evidence type="ECO:0000313" key="11">
    <source>
        <dbReference type="EMBL" id="OYD15578.1"/>
    </source>
</evidence>
<dbReference type="InterPro" id="IPR012340">
    <property type="entry name" value="NA-bd_OB-fold"/>
</dbReference>
<dbReference type="InterPro" id="IPR045864">
    <property type="entry name" value="aa-tRNA-synth_II/BPL/LPL"/>
</dbReference>
<feature type="binding site" evidence="9">
    <location>
        <position position="210"/>
    </location>
    <ligand>
        <name>L-aspartate</name>
        <dbReference type="ChEBI" id="CHEBI:29991"/>
    </ligand>
</feature>
<gene>
    <name evidence="9" type="primary">aspS</name>
    <name evidence="11" type="ORF">CH330_05335</name>
</gene>
<name>A0A235BTC7_UNCW3</name>
<comment type="caution">
    <text evidence="9">Lacks conserved residue(s) required for the propagation of feature annotation.</text>
</comment>
<dbReference type="InterPro" id="IPR004364">
    <property type="entry name" value="Aa-tRNA-synt_II"/>
</dbReference>
<dbReference type="Proteomes" id="UP000215559">
    <property type="component" value="Unassembled WGS sequence"/>
</dbReference>
<keyword evidence="8 9" id="KW-0030">Aminoacyl-tRNA synthetase</keyword>
<feature type="binding site" evidence="9">
    <location>
        <position position="364"/>
    </location>
    <ligand>
        <name>L-aspartate</name>
        <dbReference type="ChEBI" id="CHEBI:29991"/>
    </ligand>
</feature>
<keyword evidence="7 9" id="KW-0648">Protein biosynthesis</keyword>
<feature type="binding site" evidence="9">
    <location>
        <begin position="210"/>
        <end position="212"/>
    </location>
    <ligand>
        <name>ATP</name>
        <dbReference type="ChEBI" id="CHEBI:30616"/>
    </ligand>
</feature>
<dbReference type="Gene3D" id="3.30.930.10">
    <property type="entry name" value="Bira Bifunctional Protein, Domain 2"/>
    <property type="match status" value="1"/>
</dbReference>
<accession>A0A235BTC7</accession>
<dbReference type="InterPro" id="IPR002312">
    <property type="entry name" value="Asp/Asn-tRNA-synth_IIb"/>
</dbReference>
<evidence type="ECO:0000313" key="12">
    <source>
        <dbReference type="Proteomes" id="UP000215559"/>
    </source>
</evidence>
<feature type="binding site" evidence="9">
    <location>
        <position position="166"/>
    </location>
    <ligand>
        <name>L-aspartate</name>
        <dbReference type="ChEBI" id="CHEBI:29991"/>
    </ligand>
</feature>
<proteinExistence type="inferred from homology"/>
<dbReference type="GO" id="GO:0005524">
    <property type="term" value="F:ATP binding"/>
    <property type="evidence" value="ECO:0007669"/>
    <property type="project" value="UniProtKB-UniRule"/>
</dbReference>
<evidence type="ECO:0000256" key="2">
    <source>
        <dbReference type="ARBA" id="ARBA00005312"/>
    </source>
</evidence>
<keyword evidence="4 9" id="KW-0436">Ligase</keyword>
<dbReference type="InterPro" id="IPR004365">
    <property type="entry name" value="NA-bd_OB_tRNA"/>
</dbReference>
<organism evidence="11 12">
    <name type="scientific">candidate division WOR-3 bacterium JGI_Cruoil_03_51_56</name>
    <dbReference type="NCBI Taxonomy" id="1973747"/>
    <lineage>
        <taxon>Bacteria</taxon>
        <taxon>Bacteria division WOR-3</taxon>
    </lineage>
</organism>
<dbReference type="AlphaFoldDB" id="A0A235BTC7"/>
<evidence type="ECO:0000256" key="6">
    <source>
        <dbReference type="ARBA" id="ARBA00022840"/>
    </source>
</evidence>
<feature type="binding site" evidence="9">
    <location>
        <position position="360"/>
    </location>
    <ligand>
        <name>L-aspartate</name>
        <dbReference type="ChEBI" id="CHEBI:29991"/>
    </ligand>
</feature>
<dbReference type="GO" id="GO:0004815">
    <property type="term" value="F:aspartate-tRNA ligase activity"/>
    <property type="evidence" value="ECO:0007669"/>
    <property type="project" value="UniProtKB-UniRule"/>
</dbReference>
<reference evidence="11 12" key="1">
    <citation type="submission" date="2017-07" db="EMBL/GenBank/DDBJ databases">
        <title>Recovery of genomes from metagenomes via a dereplication, aggregation, and scoring strategy.</title>
        <authorList>
            <person name="Sieber C.M."/>
            <person name="Probst A.J."/>
            <person name="Sharrar A."/>
            <person name="Thomas B.C."/>
            <person name="Hess M."/>
            <person name="Tringe S.G."/>
            <person name="Banfield J.F."/>
        </authorList>
    </citation>
    <scope>NUCLEOTIDE SEQUENCE [LARGE SCALE GENOMIC DNA]</scope>
    <source>
        <strain evidence="11">JGI_Cruoil_03_51_56</strain>
    </source>
</reference>
<keyword evidence="3 9" id="KW-0963">Cytoplasm</keyword>
<evidence type="ECO:0000256" key="8">
    <source>
        <dbReference type="ARBA" id="ARBA00023146"/>
    </source>
</evidence>
<dbReference type="SUPFAM" id="SSF50249">
    <property type="entry name" value="Nucleic acid-binding proteins"/>
    <property type="match status" value="1"/>
</dbReference>
<dbReference type="Pfam" id="PF00152">
    <property type="entry name" value="tRNA-synt_2"/>
    <property type="match status" value="1"/>
</dbReference>
<dbReference type="PANTHER" id="PTHR43450">
    <property type="entry name" value="ASPARTYL-TRNA SYNTHETASE"/>
    <property type="match status" value="1"/>
</dbReference>
<dbReference type="Pfam" id="PF01336">
    <property type="entry name" value="tRNA_anti-codon"/>
    <property type="match status" value="1"/>
</dbReference>
<evidence type="ECO:0000256" key="4">
    <source>
        <dbReference type="ARBA" id="ARBA00022598"/>
    </source>
</evidence>
<dbReference type="NCBIfam" id="TIGR00458">
    <property type="entry name" value="aspS_nondisc"/>
    <property type="match status" value="1"/>
</dbReference>
<feature type="binding site" evidence="9">
    <location>
        <position position="357"/>
    </location>
    <ligand>
        <name>ATP</name>
        <dbReference type="ChEBI" id="CHEBI:30616"/>
    </ligand>
</feature>
<comment type="subunit">
    <text evidence="9">Homodimer.</text>
</comment>
<evidence type="ECO:0000256" key="1">
    <source>
        <dbReference type="ARBA" id="ARBA00004496"/>
    </source>
</evidence>
<dbReference type="NCBIfam" id="NF003483">
    <property type="entry name" value="PRK05159.1"/>
    <property type="match status" value="1"/>
</dbReference>
<comment type="similarity">
    <text evidence="2 9">Belongs to the class-II aminoacyl-tRNA synthetase family. Type 2 subfamily.</text>
</comment>
<sequence length="434" mass="49563">MQRTLAADLPEHIGKQVRLVGWLHHIRTLGKIAFLILRDRTGLAQGIVLKPDKIGISDLKRESIVEVIGKAKVEKQARRGVEIDVSSMKTLVEPVADIPFEVNRSLEKLNLKLDVILDHRAFGLRNQELGAVFPVQAEIVRSFSEFMHSKDFLEVHTSKIVAAGTEGGTALFPVQYFEQKAYLAQSPQFYKQMLVGAGYERVFEVGFVYRAEDHATSRHINEYLSLDFEMGFIDSFHDVIEMEKGFIGRMIEALGANCHDEFEILKARLPEVKDIPEIRLDDALKVLKRDYGHDTSGMIDLDPQAERELCDYALKNARSEFVFVTHFPAKSRPFYTMPDPENPEFTLGFDLLFRGVEVTTGSQRIHDYNMLVNNIRKFGMDPADFEFYLEIFRYSMPPHGGLAIGTERLTQQMLGLSNVRQASFFPRDRFRLTP</sequence>
<dbReference type="EC" id="6.1.1.12" evidence="9"/>
<feature type="binding site" evidence="9">
    <location>
        <begin position="405"/>
        <end position="408"/>
    </location>
    <ligand>
        <name>ATP</name>
        <dbReference type="ChEBI" id="CHEBI:30616"/>
    </ligand>
</feature>
<dbReference type="EMBL" id="NOZP01000091">
    <property type="protein sequence ID" value="OYD15578.1"/>
    <property type="molecule type" value="Genomic_DNA"/>
</dbReference>
<evidence type="ECO:0000259" key="10">
    <source>
        <dbReference type="PROSITE" id="PS50862"/>
    </source>
</evidence>
<comment type="catalytic activity">
    <reaction evidence="9">
        <text>tRNA(Asp) + L-aspartate + ATP = L-aspartyl-tRNA(Asp) + AMP + diphosphate</text>
        <dbReference type="Rhea" id="RHEA:19649"/>
        <dbReference type="Rhea" id="RHEA-COMP:9660"/>
        <dbReference type="Rhea" id="RHEA-COMP:9678"/>
        <dbReference type="ChEBI" id="CHEBI:29991"/>
        <dbReference type="ChEBI" id="CHEBI:30616"/>
        <dbReference type="ChEBI" id="CHEBI:33019"/>
        <dbReference type="ChEBI" id="CHEBI:78442"/>
        <dbReference type="ChEBI" id="CHEBI:78516"/>
        <dbReference type="ChEBI" id="CHEBI:456215"/>
        <dbReference type="EC" id="6.1.1.12"/>
    </reaction>
</comment>
<dbReference type="InterPro" id="IPR006195">
    <property type="entry name" value="aa-tRNA-synth_II"/>
</dbReference>
<dbReference type="GO" id="GO:0003723">
    <property type="term" value="F:RNA binding"/>
    <property type="evidence" value="ECO:0007669"/>
    <property type="project" value="TreeGrafter"/>
</dbReference>
<dbReference type="GO" id="GO:0005829">
    <property type="term" value="C:cytosol"/>
    <property type="evidence" value="ECO:0007669"/>
    <property type="project" value="TreeGrafter"/>
</dbReference>
<dbReference type="GO" id="GO:0017101">
    <property type="term" value="C:aminoacyl-tRNA synthetase multienzyme complex"/>
    <property type="evidence" value="ECO:0007669"/>
    <property type="project" value="TreeGrafter"/>
</dbReference>
<dbReference type="InterPro" id="IPR004523">
    <property type="entry name" value="Asp-tRNA_synthase_2"/>
</dbReference>
<dbReference type="PANTHER" id="PTHR43450:SF1">
    <property type="entry name" value="ASPARTATE--TRNA LIGASE, CYTOPLASMIC"/>
    <property type="match status" value="1"/>
</dbReference>
<dbReference type="HAMAP" id="MF_02075">
    <property type="entry name" value="Asp_tRNA_synth_type2"/>
    <property type="match status" value="1"/>
</dbReference>
<feature type="region of interest" description="Aspartate" evidence="9">
    <location>
        <begin position="188"/>
        <end position="191"/>
    </location>
</feature>
<dbReference type="SUPFAM" id="SSF55681">
    <property type="entry name" value="Class II aaRS and biotin synthetases"/>
    <property type="match status" value="1"/>
</dbReference>